<sequence length="307" mass="33407">MHNIRKTLVVVDPDQDQEPLLDKARMIASATRSHLHLLICDRQLNHTSLLETLEAELTEQGFSITAQHAWHGCPANTTITVAAAESCGLVIKQHRPDNPLLKTILTPDDWKLLRDCACPVLIVKNAAPWSGGIILAAIDVGNTDVQHRLLQAGIVSHGYDIARLMGGTLHLMSAHPFPTLAAADPVFQLKDSLAAFYREECTTFQEEFGIDDPQLHIEEGPAELLIPQVAHTLRAAVTVVGDVGRRGLAGALVGNTAEMILDSLDTDLLVIKPGDVIAHLEELAAPMPATVDPALVHSWPYHHHHRA</sequence>
<evidence type="ECO:0000256" key="3">
    <source>
        <dbReference type="ARBA" id="ARBA00022490"/>
    </source>
</evidence>
<comment type="subcellular location">
    <subcellularLocation>
        <location evidence="1">Cytoplasm</location>
    </subcellularLocation>
</comment>
<proteinExistence type="inferred from homology"/>
<keyword evidence="3" id="KW-0963">Cytoplasm</keyword>
<protein>
    <submittedName>
        <fullName evidence="6">Universal stress protein UspA</fullName>
    </submittedName>
</protein>
<keyword evidence="7" id="KW-1185">Reference proteome</keyword>
<dbReference type="EMBL" id="WKJZ01000001">
    <property type="protein sequence ID" value="MVW74215.1"/>
    <property type="molecule type" value="Genomic_DNA"/>
</dbReference>
<comment type="caution">
    <text evidence="6">The sequence shown here is derived from an EMBL/GenBank/DDBJ whole genome shotgun (WGS) entry which is preliminary data.</text>
</comment>
<dbReference type="Gene3D" id="3.40.50.12370">
    <property type="match status" value="1"/>
</dbReference>
<feature type="domain" description="UspA" evidence="5">
    <location>
        <begin position="134"/>
        <end position="272"/>
    </location>
</feature>
<name>A0A6I4KPH3_9PSED</name>
<dbReference type="SUPFAM" id="SSF52402">
    <property type="entry name" value="Adenine nucleotide alpha hydrolases-like"/>
    <property type="match status" value="2"/>
</dbReference>
<dbReference type="InterPro" id="IPR006016">
    <property type="entry name" value="UspA"/>
</dbReference>
<evidence type="ECO:0000313" key="7">
    <source>
        <dbReference type="Proteomes" id="UP000429555"/>
    </source>
</evidence>
<dbReference type="AlphaFoldDB" id="A0A6I4KPH3"/>
<dbReference type="GO" id="GO:0005737">
    <property type="term" value="C:cytoplasm"/>
    <property type="evidence" value="ECO:0007669"/>
    <property type="project" value="UniProtKB-SubCell"/>
</dbReference>
<dbReference type="PANTHER" id="PTHR47892">
    <property type="entry name" value="UNIVERSAL STRESS PROTEIN E"/>
    <property type="match status" value="1"/>
</dbReference>
<evidence type="ECO:0000256" key="4">
    <source>
        <dbReference type="ARBA" id="ARBA00037131"/>
    </source>
</evidence>
<evidence type="ECO:0000256" key="2">
    <source>
        <dbReference type="ARBA" id="ARBA00008791"/>
    </source>
</evidence>
<dbReference type="PANTHER" id="PTHR47892:SF1">
    <property type="entry name" value="UNIVERSAL STRESS PROTEIN E"/>
    <property type="match status" value="1"/>
</dbReference>
<organism evidence="6 7">
    <name type="scientific">Pseudomonas xionganensis</name>
    <dbReference type="NCBI Taxonomy" id="2654845"/>
    <lineage>
        <taxon>Bacteria</taxon>
        <taxon>Pseudomonadati</taxon>
        <taxon>Pseudomonadota</taxon>
        <taxon>Gammaproteobacteria</taxon>
        <taxon>Pseudomonadales</taxon>
        <taxon>Pseudomonadaceae</taxon>
        <taxon>Pseudomonas</taxon>
    </lineage>
</organism>
<evidence type="ECO:0000256" key="1">
    <source>
        <dbReference type="ARBA" id="ARBA00004496"/>
    </source>
</evidence>
<evidence type="ECO:0000259" key="5">
    <source>
        <dbReference type="Pfam" id="PF00582"/>
    </source>
</evidence>
<reference evidence="6 7" key="1">
    <citation type="submission" date="2019-11" db="EMBL/GenBank/DDBJ databases">
        <title>Pseudomonas flavidum sp. nov., isolated from Baiyang Lake.</title>
        <authorList>
            <person name="Zhao Y."/>
        </authorList>
    </citation>
    <scope>NUCLEOTIDE SEQUENCE [LARGE SCALE GENOMIC DNA]</scope>
    <source>
        <strain evidence="7">R-22-3 w-18</strain>
    </source>
</reference>
<dbReference type="Pfam" id="PF00582">
    <property type="entry name" value="Usp"/>
    <property type="match status" value="2"/>
</dbReference>
<dbReference type="Proteomes" id="UP000429555">
    <property type="component" value="Unassembled WGS sequence"/>
</dbReference>
<feature type="domain" description="UspA" evidence="5">
    <location>
        <begin position="53"/>
        <end position="124"/>
    </location>
</feature>
<comment type="function">
    <text evidence="4">Required for resistance to DNA-damaging agents.</text>
</comment>
<accession>A0A6I4KPH3</accession>
<dbReference type="RefSeq" id="WP_160343180.1">
    <property type="nucleotide sequence ID" value="NZ_WKJZ01000001.1"/>
</dbReference>
<evidence type="ECO:0000313" key="6">
    <source>
        <dbReference type="EMBL" id="MVW74215.1"/>
    </source>
</evidence>
<comment type="similarity">
    <text evidence="2">Belongs to the universal stress protein A family.</text>
</comment>
<gene>
    <name evidence="6" type="ORF">GJV18_02685</name>
</gene>